<dbReference type="InterPro" id="IPR007021">
    <property type="entry name" value="DUF659"/>
</dbReference>
<evidence type="ECO:0000256" key="1">
    <source>
        <dbReference type="ARBA" id="ARBA00022723"/>
    </source>
</evidence>
<dbReference type="PROSITE" id="PS00028">
    <property type="entry name" value="ZINC_FINGER_C2H2_1"/>
    <property type="match status" value="1"/>
</dbReference>
<keyword evidence="4" id="KW-0472">Membrane</keyword>
<keyword evidence="7" id="KW-1185">Reference proteome</keyword>
<dbReference type="GO" id="GO:0003677">
    <property type="term" value="F:DNA binding"/>
    <property type="evidence" value="ECO:0007669"/>
    <property type="project" value="InterPro"/>
</dbReference>
<accession>K4CJL8</accession>
<dbReference type="EnsemblPlants" id="Solyc08g021980.1.1">
    <property type="protein sequence ID" value="Solyc08g021980.1.1"/>
    <property type="gene ID" value="Solyc08g021980.1"/>
</dbReference>
<evidence type="ECO:0000259" key="5">
    <source>
        <dbReference type="PROSITE" id="PS00028"/>
    </source>
</evidence>
<evidence type="ECO:0000256" key="3">
    <source>
        <dbReference type="ARBA" id="ARBA00022833"/>
    </source>
</evidence>
<keyword evidence="4" id="KW-0812">Transmembrane</keyword>
<feature type="transmembrane region" description="Helical" evidence="4">
    <location>
        <begin position="147"/>
        <end position="172"/>
    </location>
</feature>
<evidence type="ECO:0000313" key="6">
    <source>
        <dbReference type="EnsemblPlants" id="Solyc08g021980.1.1"/>
    </source>
</evidence>
<dbReference type="AlphaFoldDB" id="K4CJL8"/>
<evidence type="ECO:0000256" key="2">
    <source>
        <dbReference type="ARBA" id="ARBA00022771"/>
    </source>
</evidence>
<dbReference type="Proteomes" id="UP000004994">
    <property type="component" value="Chromosome 8"/>
</dbReference>
<dbReference type="STRING" id="4081.K4CJL8"/>
<dbReference type="OMA" id="WCVAVVA"/>
<keyword evidence="2" id="KW-0863">Zinc-finger</keyword>
<dbReference type="HOGENOM" id="CLU_830031_0_0_1"/>
<dbReference type="InParanoid" id="K4CJL8"/>
<keyword evidence="1" id="KW-0479">Metal-binding</keyword>
<sequence length="335" mass="38423">MDEDVSSNASKKDFAWKYTILTLDEKYFKCRFCEHTCSGTINRLKHHLEGTHKGINPCLKVSNDIAEECKKALLKVQNVKTMQSATLEEMRSVEIGSGNIGSKAGSCQISENLLPKARGPIDNFVNTQTRQVTLNSKMEKRRNKRRFVSELVGFSSQVVFHLILQMIHIIFLCLKELLIIPCFVSPSMHELRTWILQDEVTNINKMLDEHKISWKQYGCSIMSERWTDGKSRCFINFLIKSMETPCALHCIDLLLEDIGKLKIHQDTLTKAKAVVRFIYGHICVLDLMRSFTNNHELLRPAVTRFATAYLTLQSIQNQKQGLRSMFSSEAWNKSA</sequence>
<dbReference type="Gramene" id="Solyc08g021980.1.1">
    <property type="protein sequence ID" value="Solyc08g021980.1.1"/>
    <property type="gene ID" value="Solyc08g021980.1"/>
</dbReference>
<dbReference type="Pfam" id="PF02892">
    <property type="entry name" value="zf-BED"/>
    <property type="match status" value="1"/>
</dbReference>
<dbReference type="PANTHER" id="PTHR32166:SF74">
    <property type="entry name" value="OS05G0256350 PROTEIN"/>
    <property type="match status" value="1"/>
</dbReference>
<proteinExistence type="predicted"/>
<reference evidence="6" key="1">
    <citation type="journal article" date="2012" name="Nature">
        <title>The tomato genome sequence provides insights into fleshy fruit evolution.</title>
        <authorList>
            <consortium name="Tomato Genome Consortium"/>
        </authorList>
    </citation>
    <scope>NUCLEOTIDE SEQUENCE [LARGE SCALE GENOMIC DNA]</scope>
    <source>
        <strain evidence="6">cv. Heinz 1706</strain>
    </source>
</reference>
<evidence type="ECO:0000313" key="7">
    <source>
        <dbReference type="Proteomes" id="UP000004994"/>
    </source>
</evidence>
<name>K4CJL8_SOLLC</name>
<evidence type="ECO:0000256" key="4">
    <source>
        <dbReference type="SAM" id="Phobius"/>
    </source>
</evidence>
<keyword evidence="4" id="KW-1133">Transmembrane helix</keyword>
<dbReference type="InterPro" id="IPR003656">
    <property type="entry name" value="Znf_BED"/>
</dbReference>
<dbReference type="PhylomeDB" id="K4CJL8"/>
<dbReference type="eggNOG" id="ENOG502QUNQ">
    <property type="taxonomic scope" value="Eukaryota"/>
</dbReference>
<dbReference type="Pfam" id="PF04937">
    <property type="entry name" value="DUF659"/>
    <property type="match status" value="1"/>
</dbReference>
<dbReference type="InterPro" id="IPR013087">
    <property type="entry name" value="Znf_C2H2_type"/>
</dbReference>
<organism evidence="6">
    <name type="scientific">Solanum lycopersicum</name>
    <name type="common">Tomato</name>
    <name type="synonym">Lycopersicon esculentum</name>
    <dbReference type="NCBI Taxonomy" id="4081"/>
    <lineage>
        <taxon>Eukaryota</taxon>
        <taxon>Viridiplantae</taxon>
        <taxon>Streptophyta</taxon>
        <taxon>Embryophyta</taxon>
        <taxon>Tracheophyta</taxon>
        <taxon>Spermatophyta</taxon>
        <taxon>Magnoliopsida</taxon>
        <taxon>eudicotyledons</taxon>
        <taxon>Gunneridae</taxon>
        <taxon>Pentapetalae</taxon>
        <taxon>asterids</taxon>
        <taxon>lamiids</taxon>
        <taxon>Solanales</taxon>
        <taxon>Solanaceae</taxon>
        <taxon>Solanoideae</taxon>
        <taxon>Solaneae</taxon>
        <taxon>Solanum</taxon>
        <taxon>Solanum subgen. Lycopersicon</taxon>
    </lineage>
</organism>
<protein>
    <recommendedName>
        <fullName evidence="5">C2H2-type domain-containing protein</fullName>
    </recommendedName>
</protein>
<dbReference type="PaxDb" id="4081-Solyc08g021980.1.1"/>
<dbReference type="SUPFAM" id="SSF53098">
    <property type="entry name" value="Ribonuclease H-like"/>
    <property type="match status" value="1"/>
</dbReference>
<reference evidence="6" key="2">
    <citation type="submission" date="2015-06" db="UniProtKB">
        <authorList>
            <consortium name="EnsemblPlants"/>
        </authorList>
    </citation>
    <scope>IDENTIFICATION</scope>
    <source>
        <strain evidence="6">cv. Heinz 1706</strain>
    </source>
</reference>
<dbReference type="GO" id="GO:0008270">
    <property type="term" value="F:zinc ion binding"/>
    <property type="evidence" value="ECO:0007669"/>
    <property type="project" value="UniProtKB-KW"/>
</dbReference>
<keyword evidence="3" id="KW-0862">Zinc</keyword>
<dbReference type="InterPro" id="IPR012337">
    <property type="entry name" value="RNaseH-like_sf"/>
</dbReference>
<dbReference type="PANTHER" id="PTHR32166">
    <property type="entry name" value="OSJNBA0013A04.12 PROTEIN"/>
    <property type="match status" value="1"/>
</dbReference>
<feature type="domain" description="C2H2-type" evidence="5">
    <location>
        <begin position="30"/>
        <end position="52"/>
    </location>
</feature>